<evidence type="ECO:0000313" key="1">
    <source>
        <dbReference type="EMBL" id="KAK9282260.1"/>
    </source>
</evidence>
<evidence type="ECO:0000313" key="2">
    <source>
        <dbReference type="Proteomes" id="UP001415857"/>
    </source>
</evidence>
<keyword evidence="2" id="KW-1185">Reference proteome</keyword>
<dbReference type="Proteomes" id="UP001415857">
    <property type="component" value="Unassembled WGS sequence"/>
</dbReference>
<dbReference type="InterPro" id="IPR008480">
    <property type="entry name" value="DUF761_pln"/>
</dbReference>
<proteinExistence type="predicted"/>
<dbReference type="Pfam" id="PF05553">
    <property type="entry name" value="DUF761"/>
    <property type="match status" value="1"/>
</dbReference>
<dbReference type="AlphaFoldDB" id="A0AAP0RUL6"/>
<accession>A0AAP0RUL6</accession>
<evidence type="ECO:0008006" key="3">
    <source>
        <dbReference type="Google" id="ProtNLM"/>
    </source>
</evidence>
<dbReference type="PANTHER" id="PTHR33265">
    <property type="entry name" value="AVR9/CF-9 RAPIDLY ELICITED PROTEIN-RELATED"/>
    <property type="match status" value="1"/>
</dbReference>
<dbReference type="EMBL" id="JBBPBK010000007">
    <property type="protein sequence ID" value="KAK9282260.1"/>
    <property type="molecule type" value="Genomic_DNA"/>
</dbReference>
<protein>
    <recommendedName>
        <fullName evidence="3">Cotton fiber protein</fullName>
    </recommendedName>
</protein>
<organism evidence="1 2">
    <name type="scientific">Liquidambar formosana</name>
    <name type="common">Formosan gum</name>
    <dbReference type="NCBI Taxonomy" id="63359"/>
    <lineage>
        <taxon>Eukaryota</taxon>
        <taxon>Viridiplantae</taxon>
        <taxon>Streptophyta</taxon>
        <taxon>Embryophyta</taxon>
        <taxon>Tracheophyta</taxon>
        <taxon>Spermatophyta</taxon>
        <taxon>Magnoliopsida</taxon>
        <taxon>eudicotyledons</taxon>
        <taxon>Gunneridae</taxon>
        <taxon>Pentapetalae</taxon>
        <taxon>Saxifragales</taxon>
        <taxon>Altingiaceae</taxon>
        <taxon>Liquidambar</taxon>
    </lineage>
</organism>
<sequence>MAKKKCDLAQRAWNILRLALLWARKGGVFRRRFMMDLSVIPKYFKSLKHTTGDSIHYGEREFSFDDTPTIHFKMHRPASLRFKMPHIPCINPQVNFDYDFEFENERRDGVYNDDEGRKSFLKYRDDEDYGCEVREEIAPCEEEGIDAKAEEFIAKFYKQMKLQRQISYLQYHEMLSRGAS</sequence>
<name>A0AAP0RUL6_LIQFO</name>
<comment type="caution">
    <text evidence="1">The sequence shown here is derived from an EMBL/GenBank/DDBJ whole genome shotgun (WGS) entry which is preliminary data.</text>
</comment>
<reference evidence="1 2" key="1">
    <citation type="journal article" date="2024" name="Plant J.">
        <title>Genome sequences and population genomics reveal climatic adaptation and genomic divergence between two closely related sweetgum species.</title>
        <authorList>
            <person name="Xu W.Q."/>
            <person name="Ren C.Q."/>
            <person name="Zhang X.Y."/>
            <person name="Comes H.P."/>
            <person name="Liu X.H."/>
            <person name="Li Y.G."/>
            <person name="Kettle C.J."/>
            <person name="Jalonen R."/>
            <person name="Gaisberger H."/>
            <person name="Ma Y.Z."/>
            <person name="Qiu Y.X."/>
        </authorList>
    </citation>
    <scope>NUCLEOTIDE SEQUENCE [LARGE SCALE GENOMIC DNA]</scope>
    <source>
        <strain evidence="1">Hangzhou</strain>
    </source>
</reference>
<dbReference type="PANTHER" id="PTHR33265:SF5">
    <property type="entry name" value="COTTON FIBER PROTEIN"/>
    <property type="match status" value="1"/>
</dbReference>
<gene>
    <name evidence="1" type="ORF">L1049_005174</name>
</gene>